<feature type="coiled-coil region" evidence="1">
    <location>
        <begin position="172"/>
        <end position="211"/>
    </location>
</feature>
<reference evidence="3" key="1">
    <citation type="submission" date="2020-08" db="EMBL/GenBank/DDBJ databases">
        <title>Novel species isolated from subtropical streams in China.</title>
        <authorList>
            <person name="Lu H."/>
        </authorList>
    </citation>
    <scope>NUCLEOTIDE SEQUENCE</scope>
    <source>
        <strain evidence="3">CY7W</strain>
    </source>
</reference>
<accession>A0A923HYE6</accession>
<feature type="signal peptide" evidence="2">
    <location>
        <begin position="1"/>
        <end position="22"/>
    </location>
</feature>
<dbReference type="GO" id="GO:0015562">
    <property type="term" value="F:efflux transmembrane transporter activity"/>
    <property type="evidence" value="ECO:0007669"/>
    <property type="project" value="InterPro"/>
</dbReference>
<gene>
    <name evidence="3" type="ORF">H8K47_02695</name>
</gene>
<feature type="coiled-coil region" evidence="1">
    <location>
        <begin position="236"/>
        <end position="270"/>
    </location>
</feature>
<keyword evidence="4" id="KW-1185">Reference proteome</keyword>
<evidence type="ECO:0000313" key="4">
    <source>
        <dbReference type="Proteomes" id="UP000612361"/>
    </source>
</evidence>
<keyword evidence="2" id="KW-0732">Signal</keyword>
<evidence type="ECO:0000313" key="3">
    <source>
        <dbReference type="EMBL" id="MBC3934261.1"/>
    </source>
</evidence>
<dbReference type="Gene3D" id="1.20.1600.10">
    <property type="entry name" value="Outer membrane efflux proteins (OEP)"/>
    <property type="match status" value="1"/>
</dbReference>
<dbReference type="Proteomes" id="UP000612361">
    <property type="component" value="Unassembled WGS sequence"/>
</dbReference>
<proteinExistence type="predicted"/>
<protein>
    <submittedName>
        <fullName evidence="3">TolC family protein</fullName>
    </submittedName>
</protein>
<keyword evidence="1" id="KW-0175">Coiled coil</keyword>
<evidence type="ECO:0000256" key="2">
    <source>
        <dbReference type="SAM" id="SignalP"/>
    </source>
</evidence>
<feature type="chain" id="PRO_5037333506" evidence="2">
    <location>
        <begin position="23"/>
        <end position="418"/>
    </location>
</feature>
<comment type="caution">
    <text evidence="3">The sequence shown here is derived from an EMBL/GenBank/DDBJ whole genome shotgun (WGS) entry which is preliminary data.</text>
</comment>
<dbReference type="AlphaFoldDB" id="A0A923HYE6"/>
<name>A0A923HYE6_9BURK</name>
<dbReference type="RefSeq" id="WP_186879884.1">
    <property type="nucleotide sequence ID" value="NZ_JACOGG010000002.1"/>
</dbReference>
<sequence length="418" mass="46682">MNTMYVRLSLAGLVLLSPLSFANSGHPLAPPFAAILPAEAQVRLALHQLPELRTGKLQQELAVAQQQKLNSGSHEWQLKLAQTQRKDAAAVVTRDQEISVERAVRWFGKASQDQALGEKGKEIARIAHADIWHEAARGLLTDWFDTLRAIRYRQQVEEQCVVLQEVVSIASKRVKAGEAARLEQQLAETELQRQTALLQQAQLREEQLLRNLQTRYPELPAPTLTVLPQPLPAVANSKAIEEITEDNHEVELLELEAEMAKMQASRVRADTMPDPVLGIRAARERNGQDSLIGFSISIPLSGTARQADAQAAVSKAGIAQAKLDQVRSKVFRDAQRVVAEREQSYRIWQTLQNVSQQSQAQAQTMLKAYQLGEVSLTDSLQIRRYAMEARLNAETAQLDALMAQARFELDAHHLWSID</sequence>
<dbReference type="SUPFAM" id="SSF56954">
    <property type="entry name" value="Outer membrane efflux proteins (OEP)"/>
    <property type="match status" value="1"/>
</dbReference>
<organism evidence="3 4">
    <name type="scientific">Undibacterium rugosum</name>
    <dbReference type="NCBI Taxonomy" id="2762291"/>
    <lineage>
        <taxon>Bacteria</taxon>
        <taxon>Pseudomonadati</taxon>
        <taxon>Pseudomonadota</taxon>
        <taxon>Betaproteobacteria</taxon>
        <taxon>Burkholderiales</taxon>
        <taxon>Oxalobacteraceae</taxon>
        <taxon>Undibacterium</taxon>
    </lineage>
</organism>
<evidence type="ECO:0000256" key="1">
    <source>
        <dbReference type="SAM" id="Coils"/>
    </source>
</evidence>
<dbReference type="EMBL" id="JACOGG010000002">
    <property type="protein sequence ID" value="MBC3934261.1"/>
    <property type="molecule type" value="Genomic_DNA"/>
</dbReference>